<comment type="caution">
    <text evidence="1">The sequence shown here is derived from an EMBL/GenBank/DDBJ whole genome shotgun (WGS) entry which is preliminary data.</text>
</comment>
<accession>A0A2M9R721</accession>
<gene>
    <name evidence="1" type="ORF">CDL10_08485</name>
</gene>
<keyword evidence="2" id="KW-1185">Reference proteome</keyword>
<dbReference type="Proteomes" id="UP000231960">
    <property type="component" value="Unassembled WGS sequence"/>
</dbReference>
<organism evidence="1 2">
    <name type="scientific">Avrilella dinanensis</name>
    <dbReference type="NCBI Taxonomy" id="2008672"/>
    <lineage>
        <taxon>Bacteria</taxon>
        <taxon>Pseudomonadati</taxon>
        <taxon>Bacteroidota</taxon>
        <taxon>Flavobacteriia</taxon>
        <taxon>Flavobacteriales</taxon>
        <taxon>Flavobacteriaceae</taxon>
        <taxon>Avrilella</taxon>
    </lineage>
</organism>
<dbReference type="EMBL" id="NIPO01000001">
    <property type="protein sequence ID" value="PJR04575.1"/>
    <property type="molecule type" value="Genomic_DNA"/>
</dbReference>
<dbReference type="AlphaFoldDB" id="A0A2M9R721"/>
<sequence length="153" mass="17252">MQGQTFIFTSLNIDFSNTIRSNMRKIILIFLAVTSLTACTTDHYTGEERTVLEGRVVSGQTAVNGVEIMVFPTSFLPESSNISELDFQNPNSANAISYTKTDQNGNFSLSFPKNESNDVYYIRIEKGHTTKYYGYISEYNVTDYYINVGALNF</sequence>
<evidence type="ECO:0000313" key="2">
    <source>
        <dbReference type="Proteomes" id="UP000231960"/>
    </source>
</evidence>
<proteinExistence type="predicted"/>
<protein>
    <submittedName>
        <fullName evidence="1">Uncharacterized protein</fullName>
    </submittedName>
</protein>
<reference evidence="1 2" key="1">
    <citation type="submission" date="2017-06" db="EMBL/GenBank/DDBJ databases">
        <title>Description of Avrilella dinanensis gen. nov. sp. nov.</title>
        <authorList>
            <person name="Leyer C."/>
            <person name="Sassi M."/>
            <person name="Minet J."/>
            <person name="Kayal S."/>
            <person name="Cattoir V."/>
        </authorList>
    </citation>
    <scope>NUCLEOTIDE SEQUENCE [LARGE SCALE GENOMIC DNA]</scope>
    <source>
        <strain evidence="1 2">UR159</strain>
    </source>
</reference>
<name>A0A2M9R721_9FLAO</name>
<evidence type="ECO:0000313" key="1">
    <source>
        <dbReference type="EMBL" id="PJR04575.1"/>
    </source>
</evidence>